<dbReference type="Pfam" id="PF00083">
    <property type="entry name" value="Sugar_tr"/>
    <property type="match status" value="1"/>
</dbReference>
<comment type="similarity">
    <text evidence="2 9">Belongs to the major facilitator superfamily. Sugar transporter (TC 2.A.1.1) family.</text>
</comment>
<evidence type="ECO:0000256" key="10">
    <source>
        <dbReference type="SAM" id="Phobius"/>
    </source>
</evidence>
<evidence type="ECO:0000256" key="5">
    <source>
        <dbReference type="ARBA" id="ARBA00022692"/>
    </source>
</evidence>
<accession>A0A4T0LQW8</accession>
<evidence type="ECO:0000256" key="3">
    <source>
        <dbReference type="ARBA" id="ARBA00022448"/>
    </source>
</evidence>
<evidence type="ECO:0000313" key="13">
    <source>
        <dbReference type="Proteomes" id="UP000310685"/>
    </source>
</evidence>
<evidence type="ECO:0000256" key="8">
    <source>
        <dbReference type="ARBA" id="ARBA00049119"/>
    </source>
</evidence>
<evidence type="ECO:0000313" key="12">
    <source>
        <dbReference type="EMBL" id="TIB72209.1"/>
    </source>
</evidence>
<evidence type="ECO:0000256" key="1">
    <source>
        <dbReference type="ARBA" id="ARBA00004651"/>
    </source>
</evidence>
<evidence type="ECO:0000256" key="7">
    <source>
        <dbReference type="ARBA" id="ARBA00023136"/>
    </source>
</evidence>
<evidence type="ECO:0000256" key="6">
    <source>
        <dbReference type="ARBA" id="ARBA00022989"/>
    </source>
</evidence>
<feature type="transmembrane region" description="Helical" evidence="10">
    <location>
        <begin position="150"/>
        <end position="172"/>
    </location>
</feature>
<feature type="transmembrane region" description="Helical" evidence="10">
    <location>
        <begin position="187"/>
        <end position="207"/>
    </location>
</feature>
<keyword evidence="7 10" id="KW-0472">Membrane</keyword>
<dbReference type="PANTHER" id="PTHR48020:SF12">
    <property type="entry name" value="PROTON MYO-INOSITOL COTRANSPORTER"/>
    <property type="match status" value="1"/>
</dbReference>
<feature type="transmembrane region" description="Helical" evidence="10">
    <location>
        <begin position="59"/>
        <end position="78"/>
    </location>
</feature>
<dbReference type="NCBIfam" id="TIGR00879">
    <property type="entry name" value="SP"/>
    <property type="match status" value="1"/>
</dbReference>
<dbReference type="InterPro" id="IPR005829">
    <property type="entry name" value="Sugar_transporter_CS"/>
</dbReference>
<keyword evidence="4" id="KW-1003">Cell membrane</keyword>
<comment type="subcellular location">
    <subcellularLocation>
        <location evidence="1">Cell membrane</location>
        <topology evidence="1">Multi-pass membrane protein</topology>
    </subcellularLocation>
</comment>
<comment type="caution">
    <text evidence="12">The sequence shown here is derived from an EMBL/GenBank/DDBJ whole genome shotgun (WGS) entry which is preliminary data.</text>
</comment>
<dbReference type="InterPro" id="IPR036259">
    <property type="entry name" value="MFS_trans_sf"/>
</dbReference>
<organism evidence="12 13">
    <name type="scientific">Wallemia mellicola</name>
    <dbReference type="NCBI Taxonomy" id="1708541"/>
    <lineage>
        <taxon>Eukaryota</taxon>
        <taxon>Fungi</taxon>
        <taxon>Dikarya</taxon>
        <taxon>Basidiomycota</taxon>
        <taxon>Wallemiomycotina</taxon>
        <taxon>Wallemiomycetes</taxon>
        <taxon>Wallemiales</taxon>
        <taxon>Wallemiaceae</taxon>
        <taxon>Wallemia</taxon>
    </lineage>
</organism>
<evidence type="ECO:0000256" key="9">
    <source>
        <dbReference type="RuleBase" id="RU003346"/>
    </source>
</evidence>
<comment type="catalytic activity">
    <reaction evidence="8">
        <text>myo-inositol(out) + H(+)(out) = myo-inositol(in) + H(+)(in)</text>
        <dbReference type="Rhea" id="RHEA:60364"/>
        <dbReference type="ChEBI" id="CHEBI:15378"/>
        <dbReference type="ChEBI" id="CHEBI:17268"/>
    </reaction>
</comment>
<protein>
    <submittedName>
        <fullName evidence="12">General substrate transporter</fullName>
    </submittedName>
</protein>
<reference evidence="12 13" key="1">
    <citation type="submission" date="2019-03" db="EMBL/GenBank/DDBJ databases">
        <title>Sequencing 25 genomes of Wallemia mellicola.</title>
        <authorList>
            <person name="Gostincar C."/>
        </authorList>
    </citation>
    <scope>NUCLEOTIDE SEQUENCE [LARGE SCALE GENOMIC DNA]</scope>
    <source>
        <strain evidence="12 13">EXF-6152</strain>
    </source>
</reference>
<dbReference type="GO" id="GO:0022857">
    <property type="term" value="F:transmembrane transporter activity"/>
    <property type="evidence" value="ECO:0007669"/>
    <property type="project" value="InterPro"/>
</dbReference>
<dbReference type="PROSITE" id="PS50850">
    <property type="entry name" value="MFS"/>
    <property type="match status" value="1"/>
</dbReference>
<dbReference type="EMBL" id="SPRC01000117">
    <property type="protein sequence ID" value="TIB72209.1"/>
    <property type="molecule type" value="Genomic_DNA"/>
</dbReference>
<gene>
    <name evidence="12" type="ORF">E3Q22_04436</name>
</gene>
<dbReference type="PANTHER" id="PTHR48020">
    <property type="entry name" value="PROTON MYO-INOSITOL COTRANSPORTER"/>
    <property type="match status" value="1"/>
</dbReference>
<evidence type="ECO:0000259" key="11">
    <source>
        <dbReference type="PROSITE" id="PS50850"/>
    </source>
</evidence>
<dbReference type="InterPro" id="IPR003663">
    <property type="entry name" value="Sugar/inositol_transpt"/>
</dbReference>
<dbReference type="GO" id="GO:0015791">
    <property type="term" value="P:polyol transmembrane transport"/>
    <property type="evidence" value="ECO:0007669"/>
    <property type="project" value="UniProtKB-ARBA"/>
</dbReference>
<dbReference type="InterPro" id="IPR005828">
    <property type="entry name" value="MFS_sugar_transport-like"/>
</dbReference>
<dbReference type="GO" id="GO:0005886">
    <property type="term" value="C:plasma membrane"/>
    <property type="evidence" value="ECO:0007669"/>
    <property type="project" value="UniProtKB-SubCell"/>
</dbReference>
<feature type="domain" description="Major facilitator superfamily (MFS) profile" evidence="11">
    <location>
        <begin position="1"/>
        <end position="347"/>
    </location>
</feature>
<evidence type="ECO:0000256" key="4">
    <source>
        <dbReference type="ARBA" id="ARBA00022475"/>
    </source>
</evidence>
<proteinExistence type="inferred from homology"/>
<evidence type="ECO:0000256" key="2">
    <source>
        <dbReference type="ARBA" id="ARBA00010992"/>
    </source>
</evidence>
<keyword evidence="5 10" id="KW-0812">Transmembrane</keyword>
<feature type="transmembrane region" description="Helical" evidence="10">
    <location>
        <begin position="214"/>
        <end position="237"/>
    </location>
</feature>
<feature type="transmembrane region" description="Helical" evidence="10">
    <location>
        <begin position="257"/>
        <end position="281"/>
    </location>
</feature>
<dbReference type="PRINTS" id="PR00171">
    <property type="entry name" value="SUGRTRNSPORT"/>
</dbReference>
<feature type="transmembrane region" description="Helical" evidence="10">
    <location>
        <begin position="323"/>
        <end position="341"/>
    </location>
</feature>
<name>A0A4T0LQW8_9BASI</name>
<keyword evidence="6 10" id="KW-1133">Transmembrane helix</keyword>
<dbReference type="Proteomes" id="UP000310685">
    <property type="component" value="Unassembled WGS sequence"/>
</dbReference>
<dbReference type="InterPro" id="IPR020846">
    <property type="entry name" value="MFS_dom"/>
</dbReference>
<sequence length="394" mass="43327">MSSCIGPMYIAEISPTQLRGTLVTINSVTITFGQVCLFPKLVSYGIGAGLLNAPKGWRIMLVLGAIPAIYQAIAIHFLPESPRYLLTKNKTEEAYTALARIYPRATHEEIALKFDILTANADESVRMAKEHTTWQLIKTLFTIPKYYRGLFLAMTVQGVSQLSGFNGLMYFAPTLFEMLGFEVPPTGGLVVAATNMVFTALGMILVDRVGRRTLLVYVSCPGIVLGCVWSVVSLYFLTKDTGFQLDGDVQYETAKQMAVIIGFVFYVALYGLGIGHVAWTISDLFPLEVRGIGTGIATSTNWACNLIISESYLSMQKGMTPSGTFGLFAGLVFCGWAYIVSCYPETVGLQLEEVQEVLKDGYNVNKSLELRKTKRRALKAMKNTVIGQTDQQTK</sequence>
<dbReference type="Gene3D" id="1.20.1250.20">
    <property type="entry name" value="MFS general substrate transporter like domains"/>
    <property type="match status" value="1"/>
</dbReference>
<dbReference type="PROSITE" id="PS00216">
    <property type="entry name" value="SUGAR_TRANSPORT_1"/>
    <property type="match status" value="1"/>
</dbReference>
<dbReference type="AlphaFoldDB" id="A0A4T0LQW8"/>
<dbReference type="InterPro" id="IPR050814">
    <property type="entry name" value="Myo-inositol_Transporter"/>
</dbReference>
<keyword evidence="3 9" id="KW-0813">Transport</keyword>
<dbReference type="GO" id="GO:0015798">
    <property type="term" value="P:myo-inositol transport"/>
    <property type="evidence" value="ECO:0007669"/>
    <property type="project" value="UniProtKB-ARBA"/>
</dbReference>
<dbReference type="SUPFAM" id="SSF103473">
    <property type="entry name" value="MFS general substrate transporter"/>
    <property type="match status" value="1"/>
</dbReference>